<keyword evidence="1" id="KW-0812">Transmembrane</keyword>
<feature type="transmembrane region" description="Helical" evidence="1">
    <location>
        <begin position="44"/>
        <end position="65"/>
    </location>
</feature>
<gene>
    <name evidence="2" type="ORF">LBW59_25270</name>
</gene>
<feature type="transmembrane region" description="Helical" evidence="1">
    <location>
        <begin position="12"/>
        <end position="38"/>
    </location>
</feature>
<keyword evidence="1" id="KW-0472">Membrane</keyword>
<name>A0AAW5ZXA9_RALSL</name>
<dbReference type="RefSeq" id="WP_271657461.1">
    <property type="nucleotide sequence ID" value="NZ_JAIVFG010000107.1"/>
</dbReference>
<evidence type="ECO:0000313" key="3">
    <source>
        <dbReference type="Proteomes" id="UP001144050"/>
    </source>
</evidence>
<reference evidence="2" key="1">
    <citation type="submission" date="2021-09" db="EMBL/GenBank/DDBJ databases">
        <title>Genomic analysis of Ralstonia spp.</title>
        <authorList>
            <person name="Aburjaile F."/>
            <person name="Ariute J.C."/>
            <person name="Pais A.K.L."/>
            <person name="Albuquerque G.M.R."/>
            <person name="Silva A.M.F."/>
            <person name="Brenig B."/>
            <person name="Azevedo V."/>
            <person name="Matiuzzi M."/>
            <person name="Ramos R."/>
            <person name="Goes-Neto A."/>
            <person name="Soares S."/>
            <person name="Iseppon A.M.B."/>
            <person name="Souza E."/>
            <person name="Gama M."/>
        </authorList>
    </citation>
    <scope>NUCLEOTIDE SEQUENCE</scope>
    <source>
        <strain evidence="2">CCRMRs91</strain>
    </source>
</reference>
<proteinExistence type="predicted"/>
<comment type="caution">
    <text evidence="2">The sequence shown here is derived from an EMBL/GenBank/DDBJ whole genome shotgun (WGS) entry which is preliminary data.</text>
</comment>
<feature type="transmembrane region" description="Helical" evidence="1">
    <location>
        <begin position="77"/>
        <end position="95"/>
    </location>
</feature>
<protein>
    <submittedName>
        <fullName evidence="2">Uncharacterized protein</fullName>
    </submittedName>
</protein>
<organism evidence="2 3">
    <name type="scientific">Ralstonia solanacearum</name>
    <name type="common">Pseudomonas solanacearum</name>
    <dbReference type="NCBI Taxonomy" id="305"/>
    <lineage>
        <taxon>Bacteria</taxon>
        <taxon>Pseudomonadati</taxon>
        <taxon>Pseudomonadota</taxon>
        <taxon>Betaproteobacteria</taxon>
        <taxon>Burkholderiales</taxon>
        <taxon>Burkholderiaceae</taxon>
        <taxon>Ralstonia</taxon>
        <taxon>Ralstonia solanacearum species complex</taxon>
    </lineage>
</organism>
<accession>A0AAW5ZXA9</accession>
<keyword evidence="1" id="KW-1133">Transmembrane helix</keyword>
<evidence type="ECO:0000313" key="2">
    <source>
        <dbReference type="EMBL" id="MDB0574040.1"/>
    </source>
</evidence>
<dbReference type="EMBL" id="JAIVFG010000107">
    <property type="protein sequence ID" value="MDB0574040.1"/>
    <property type="molecule type" value="Genomic_DNA"/>
</dbReference>
<dbReference type="AlphaFoldDB" id="A0AAW5ZXA9"/>
<sequence length="126" mass="13838">MMPFYKRLEITLRWVFGSPWTVTVFMALLGTASAWLLLQADVMFAWNRLAVGMVFGTFVGVLFSVEAHFSLRADVKFIINGGLGVLVGGIVSILLQFGGAYILFAELAGFALGVTSKYWMAHVNLP</sequence>
<dbReference type="Proteomes" id="UP001144050">
    <property type="component" value="Unassembled WGS sequence"/>
</dbReference>
<evidence type="ECO:0000256" key="1">
    <source>
        <dbReference type="SAM" id="Phobius"/>
    </source>
</evidence>